<dbReference type="EMBL" id="LFJN01000008">
    <property type="protein sequence ID" value="KPI41927.1"/>
    <property type="molecule type" value="Genomic_DNA"/>
</dbReference>
<feature type="signal peptide" evidence="3">
    <location>
        <begin position="1"/>
        <end position="16"/>
    </location>
</feature>
<gene>
    <name evidence="4" type="ORF">AB675_5588</name>
</gene>
<dbReference type="Pfam" id="PF11951">
    <property type="entry name" value="Fungal_trans_2"/>
    <property type="match status" value="1"/>
</dbReference>
<evidence type="ECO:0000313" key="4">
    <source>
        <dbReference type="EMBL" id="KPI41927.1"/>
    </source>
</evidence>
<dbReference type="OrthoDB" id="4116727at2759"/>
<dbReference type="VEuPathDB" id="FungiDB:AB675_5588"/>
<dbReference type="GO" id="GO:0000976">
    <property type="term" value="F:transcription cis-regulatory region binding"/>
    <property type="evidence" value="ECO:0007669"/>
    <property type="project" value="TreeGrafter"/>
</dbReference>
<dbReference type="PANTHER" id="PTHR37534:SF7">
    <property type="entry name" value="TRANSCRIPTIONAL ACTIVATOR PROTEIN UGA3"/>
    <property type="match status" value="1"/>
</dbReference>
<sequence length="332" mass="37053">MALSSPLLLLTIISNAGEWMYLEGLLQADDVAKQHRTALQALQKAIGLAHQPSSRTSDLSGTSPKALDVGLDTLGAVLMQVTNSYFLGWGPVQYHLDAASHLIQELGISSFKGDDFMSSFLLQRFILLDVWSAMLQNHRPLLPSGHWALQPEAMLDSRDPSFREMTGCPHPVICILSRICHLVADLGKEDTSDILRVAFIAENDLRLYGSTTGIHEKVQEQDAQSDYEILARCWYWCAHLLIQRRIYADPWSSRRVSETVYTLTALVESISSSSKLYQKVETFLCVLAVEAEDEVVVQWILKKNKALAKRTPSRTRDDIVGAMTARIRGKPG</sequence>
<evidence type="ECO:0008006" key="6">
    <source>
        <dbReference type="Google" id="ProtNLM"/>
    </source>
</evidence>
<reference evidence="4 5" key="1">
    <citation type="submission" date="2015-06" db="EMBL/GenBank/DDBJ databases">
        <title>Draft genome of the ant-associated black yeast Phialophora attae CBS 131958.</title>
        <authorList>
            <person name="Moreno L.F."/>
            <person name="Stielow B.J."/>
            <person name="de Hoog S."/>
            <person name="Vicente V.A."/>
            <person name="Weiss V.A."/>
            <person name="de Vries M."/>
            <person name="Cruz L.M."/>
            <person name="Souza E.M."/>
        </authorList>
    </citation>
    <scope>NUCLEOTIDE SEQUENCE [LARGE SCALE GENOMIC DNA]</scope>
    <source>
        <strain evidence="4 5">CBS 131958</strain>
    </source>
</reference>
<dbReference type="AlphaFoldDB" id="A0A0N1HT01"/>
<evidence type="ECO:0000256" key="2">
    <source>
        <dbReference type="ARBA" id="ARBA00023242"/>
    </source>
</evidence>
<dbReference type="RefSeq" id="XP_018001890.1">
    <property type="nucleotide sequence ID" value="XM_018145811.1"/>
</dbReference>
<dbReference type="GeneID" id="28737691"/>
<evidence type="ECO:0000256" key="1">
    <source>
        <dbReference type="ARBA" id="ARBA00004123"/>
    </source>
</evidence>
<dbReference type="GO" id="GO:0005634">
    <property type="term" value="C:nucleus"/>
    <property type="evidence" value="ECO:0007669"/>
    <property type="project" value="UniProtKB-SubCell"/>
</dbReference>
<protein>
    <recommendedName>
        <fullName evidence="6">Transcription factor domain-containing protein</fullName>
    </recommendedName>
</protein>
<comment type="caution">
    <text evidence="4">The sequence shown here is derived from an EMBL/GenBank/DDBJ whole genome shotgun (WGS) entry which is preliminary data.</text>
</comment>
<organism evidence="4 5">
    <name type="scientific">Cyphellophora attinorum</name>
    <dbReference type="NCBI Taxonomy" id="1664694"/>
    <lineage>
        <taxon>Eukaryota</taxon>
        <taxon>Fungi</taxon>
        <taxon>Dikarya</taxon>
        <taxon>Ascomycota</taxon>
        <taxon>Pezizomycotina</taxon>
        <taxon>Eurotiomycetes</taxon>
        <taxon>Chaetothyriomycetidae</taxon>
        <taxon>Chaetothyriales</taxon>
        <taxon>Cyphellophoraceae</taxon>
        <taxon>Cyphellophora</taxon>
    </lineage>
</organism>
<evidence type="ECO:0000313" key="5">
    <source>
        <dbReference type="Proteomes" id="UP000038010"/>
    </source>
</evidence>
<feature type="chain" id="PRO_5005873507" description="Transcription factor domain-containing protein" evidence="3">
    <location>
        <begin position="17"/>
        <end position="332"/>
    </location>
</feature>
<dbReference type="Proteomes" id="UP000038010">
    <property type="component" value="Unassembled WGS sequence"/>
</dbReference>
<keyword evidence="2" id="KW-0539">Nucleus</keyword>
<name>A0A0N1HT01_9EURO</name>
<comment type="subcellular location">
    <subcellularLocation>
        <location evidence="1">Nucleus</location>
    </subcellularLocation>
</comment>
<proteinExistence type="predicted"/>
<accession>A0A0N1HT01</accession>
<keyword evidence="5" id="KW-1185">Reference proteome</keyword>
<dbReference type="GO" id="GO:0003700">
    <property type="term" value="F:DNA-binding transcription factor activity"/>
    <property type="evidence" value="ECO:0007669"/>
    <property type="project" value="TreeGrafter"/>
</dbReference>
<evidence type="ECO:0000256" key="3">
    <source>
        <dbReference type="SAM" id="SignalP"/>
    </source>
</evidence>
<dbReference type="GO" id="GO:0045944">
    <property type="term" value="P:positive regulation of transcription by RNA polymerase II"/>
    <property type="evidence" value="ECO:0007669"/>
    <property type="project" value="TreeGrafter"/>
</dbReference>
<keyword evidence="3" id="KW-0732">Signal</keyword>
<dbReference type="PANTHER" id="PTHR37534">
    <property type="entry name" value="TRANSCRIPTIONAL ACTIVATOR PROTEIN UGA3"/>
    <property type="match status" value="1"/>
</dbReference>
<dbReference type="InterPro" id="IPR021858">
    <property type="entry name" value="Fun_TF"/>
</dbReference>